<dbReference type="InterPro" id="IPR008844">
    <property type="entry name" value="Spore_GerAC-like"/>
</dbReference>
<organism evidence="11 12">
    <name type="scientific">Paenibacillus hodogayensis</name>
    <dbReference type="NCBI Taxonomy" id="279208"/>
    <lineage>
        <taxon>Bacteria</taxon>
        <taxon>Bacillati</taxon>
        <taxon>Bacillota</taxon>
        <taxon>Bacilli</taxon>
        <taxon>Bacillales</taxon>
        <taxon>Paenibacillaceae</taxon>
        <taxon>Paenibacillus</taxon>
    </lineage>
</organism>
<dbReference type="InterPro" id="IPR038501">
    <property type="entry name" value="Spore_GerAC_C_sf"/>
</dbReference>
<evidence type="ECO:0000256" key="2">
    <source>
        <dbReference type="ARBA" id="ARBA00007886"/>
    </source>
</evidence>
<feature type="domain" description="Spore germination protein N-terminal" evidence="10">
    <location>
        <begin position="25"/>
        <end position="202"/>
    </location>
</feature>
<reference evidence="11 12" key="1">
    <citation type="submission" date="2024-09" db="EMBL/GenBank/DDBJ databases">
        <authorList>
            <person name="Sun Q."/>
            <person name="Mori K."/>
        </authorList>
    </citation>
    <scope>NUCLEOTIDE SEQUENCE [LARGE SCALE GENOMIC DNA]</scope>
    <source>
        <strain evidence="11 12">JCM 12520</strain>
    </source>
</reference>
<evidence type="ECO:0000256" key="8">
    <source>
        <dbReference type="SAM" id="MobiDB-lite"/>
    </source>
</evidence>
<evidence type="ECO:0000256" key="6">
    <source>
        <dbReference type="ARBA" id="ARBA00023139"/>
    </source>
</evidence>
<evidence type="ECO:0000259" key="10">
    <source>
        <dbReference type="Pfam" id="PF25198"/>
    </source>
</evidence>
<comment type="subcellular location">
    <subcellularLocation>
        <location evidence="1">Membrane</location>
        <topology evidence="1">Lipid-anchor</topology>
    </subcellularLocation>
</comment>
<dbReference type="PANTHER" id="PTHR35789:SF1">
    <property type="entry name" value="SPORE GERMINATION PROTEIN B3"/>
    <property type="match status" value="1"/>
</dbReference>
<feature type="domain" description="Spore germination GerAC-like C-terminal" evidence="9">
    <location>
        <begin position="224"/>
        <end position="382"/>
    </location>
</feature>
<evidence type="ECO:0000256" key="4">
    <source>
        <dbReference type="ARBA" id="ARBA00022729"/>
    </source>
</evidence>
<evidence type="ECO:0000256" key="5">
    <source>
        <dbReference type="ARBA" id="ARBA00023136"/>
    </source>
</evidence>
<feature type="region of interest" description="Disordered" evidence="8">
    <location>
        <begin position="60"/>
        <end position="87"/>
    </location>
</feature>
<keyword evidence="12" id="KW-1185">Reference proteome</keyword>
<dbReference type="InterPro" id="IPR057336">
    <property type="entry name" value="GerAC_N"/>
</dbReference>
<evidence type="ECO:0000256" key="3">
    <source>
        <dbReference type="ARBA" id="ARBA00022544"/>
    </source>
</evidence>
<evidence type="ECO:0000256" key="7">
    <source>
        <dbReference type="ARBA" id="ARBA00023288"/>
    </source>
</evidence>
<evidence type="ECO:0000259" key="9">
    <source>
        <dbReference type="Pfam" id="PF05504"/>
    </source>
</evidence>
<dbReference type="Pfam" id="PF05504">
    <property type="entry name" value="Spore_GerAC"/>
    <property type="match status" value="1"/>
</dbReference>
<evidence type="ECO:0000256" key="1">
    <source>
        <dbReference type="ARBA" id="ARBA00004635"/>
    </source>
</evidence>
<evidence type="ECO:0000313" key="12">
    <source>
        <dbReference type="Proteomes" id="UP001589619"/>
    </source>
</evidence>
<keyword evidence="7" id="KW-0449">Lipoprotein</keyword>
<accession>A0ABV5VQR6</accession>
<dbReference type="RefSeq" id="WP_379116247.1">
    <property type="nucleotide sequence ID" value="NZ_JBHMAG010000003.1"/>
</dbReference>
<dbReference type="NCBIfam" id="TIGR02887">
    <property type="entry name" value="spore_ger_x_C"/>
    <property type="match status" value="1"/>
</dbReference>
<dbReference type="Gene3D" id="6.20.190.10">
    <property type="entry name" value="Nutrient germinant receptor protein C, domain 1"/>
    <property type="match status" value="1"/>
</dbReference>
<sequence>MMRISPRSGALAAMAALLLLTGCWDRIEINDMAIVMGAGIDQDDQNKVHLSVEVYLPTGSSADSAQSGSDSGSSKDQSGTITASASGGSLSEALGHLQERLSRRLYWGHNNIYIIGKKRAEHGIQEDLEFVLRFIGMRERASFYVSEGRANEVLQVVPYLERSAVEALRELSKTQVSTEVDMKHILERIVRNPEQTFYVPHVLSGPEMVDKGHIRNTDEPYFRGLAVLKNGKLVGTLDNDSMLGTLWLTDRVKSSTQIAYPAGRGKITMSLSSSSTERLPRILPDGTWEMRIKVRYEGDIVQNTASLDPMKPEELEQIVEGANTYIRSRIERALESLQKKQADVLDFGEQFHKKYPKAWKQEKANWGKRFAEVKPVLDVQIATVRQGVMTGDIPSLFRREEGGDE</sequence>
<keyword evidence="5" id="KW-0472">Membrane</keyword>
<dbReference type="Proteomes" id="UP001589619">
    <property type="component" value="Unassembled WGS sequence"/>
</dbReference>
<dbReference type="Gene3D" id="3.30.300.210">
    <property type="entry name" value="Nutrient germinant receptor protein C, domain 3"/>
    <property type="match status" value="1"/>
</dbReference>
<name>A0ABV5VQR6_9BACL</name>
<dbReference type="Pfam" id="PF25198">
    <property type="entry name" value="Spore_GerAC_N"/>
    <property type="match status" value="1"/>
</dbReference>
<proteinExistence type="inferred from homology"/>
<keyword evidence="3" id="KW-0309">Germination</keyword>
<gene>
    <name evidence="11" type="ORF">ACFFNY_03420</name>
</gene>
<dbReference type="EMBL" id="JBHMAG010000003">
    <property type="protein sequence ID" value="MFB9750612.1"/>
    <property type="molecule type" value="Genomic_DNA"/>
</dbReference>
<dbReference type="PROSITE" id="PS51257">
    <property type="entry name" value="PROKAR_LIPOPROTEIN"/>
    <property type="match status" value="1"/>
</dbReference>
<dbReference type="PANTHER" id="PTHR35789">
    <property type="entry name" value="SPORE GERMINATION PROTEIN B3"/>
    <property type="match status" value="1"/>
</dbReference>
<keyword evidence="6" id="KW-0564">Palmitate</keyword>
<evidence type="ECO:0000313" key="11">
    <source>
        <dbReference type="EMBL" id="MFB9750612.1"/>
    </source>
</evidence>
<dbReference type="InterPro" id="IPR046953">
    <property type="entry name" value="Spore_GerAC-like_C"/>
</dbReference>
<comment type="similarity">
    <text evidence="2">Belongs to the GerABKC lipoprotein family.</text>
</comment>
<keyword evidence="4" id="KW-0732">Signal</keyword>
<comment type="caution">
    <text evidence="11">The sequence shown here is derived from an EMBL/GenBank/DDBJ whole genome shotgun (WGS) entry which is preliminary data.</text>
</comment>
<protein>
    <submittedName>
        <fullName evidence="11">Ger(X)C family spore germination protein</fullName>
    </submittedName>
</protein>